<dbReference type="EMBL" id="WOSY01000003">
    <property type="protein sequence ID" value="NHN87695.1"/>
    <property type="molecule type" value="Genomic_DNA"/>
</dbReference>
<name>A0ABX0K099_9PROT</name>
<gene>
    <name evidence="1" type="ORF">GOB81_03490</name>
</gene>
<dbReference type="RefSeq" id="WP_173569007.1">
    <property type="nucleotide sequence ID" value="NZ_WOSY01000003.1"/>
</dbReference>
<accession>A0ABX0K099</accession>
<protein>
    <submittedName>
        <fullName evidence="1">General secretion pathway protein GspK</fullName>
    </submittedName>
</protein>
<dbReference type="Proteomes" id="UP000631653">
    <property type="component" value="Unassembled WGS sequence"/>
</dbReference>
<dbReference type="Gene3D" id="1.10.40.60">
    <property type="entry name" value="EpsJ-like"/>
    <property type="match status" value="1"/>
</dbReference>
<proteinExistence type="predicted"/>
<reference evidence="1 2" key="1">
    <citation type="journal article" date="2020" name="Int. J. Syst. Evol. Microbiol.">
        <title>Novel acetic acid bacteria from cider fermentations: Acetobacter conturbans sp. nov. and Acetobacter fallax sp. nov.</title>
        <authorList>
            <person name="Sombolestani A.S."/>
            <person name="Cleenwerck I."/>
            <person name="Cnockaert M."/>
            <person name="Borremans W."/>
            <person name="Wieme A.D."/>
            <person name="De Vuyst L."/>
            <person name="Vandamme P."/>
        </authorList>
    </citation>
    <scope>NUCLEOTIDE SEQUENCE [LARGE SCALE GENOMIC DNA]</scope>
    <source>
        <strain evidence="1 2">LMG 1627</strain>
    </source>
</reference>
<dbReference type="SUPFAM" id="SSF158544">
    <property type="entry name" value="GspK insert domain-like"/>
    <property type="match status" value="1"/>
</dbReference>
<evidence type="ECO:0000313" key="1">
    <source>
        <dbReference type="EMBL" id="NHN87695.1"/>
    </source>
</evidence>
<keyword evidence="2" id="KW-1185">Reference proteome</keyword>
<sequence>MTKRRSSGTRRGEEGFALLLVLWTMGFLALLVSQVLSTGRSAMQLGERVSLQARLETTADAAITTELFTIATSGHAASAVNGMWHPLEGDDGGATVRSVMERGKLNPNTASRALLQAFFTASGLSSEQSSMLAEQIFSWRNPDSDNQAGSLSIAGKAVCTTTGAPFRTSDDLLAVPGMTSLVLKIVSPHLSFSELQQPSAATEDKVVRAALRQTGIAGNVVDEVSDEDTLITVDARVELRGGAIVRHVEVILLPDARPVPWKVMRWETGALPF</sequence>
<evidence type="ECO:0000313" key="2">
    <source>
        <dbReference type="Proteomes" id="UP000631653"/>
    </source>
</evidence>
<comment type="caution">
    <text evidence="1">The sequence shown here is derived from an EMBL/GenBank/DDBJ whole genome shotgun (WGS) entry which is preliminary data.</text>
</comment>
<dbReference type="InterPro" id="IPR038072">
    <property type="entry name" value="GspK_central_sf"/>
</dbReference>
<organism evidence="1 2">
    <name type="scientific">Acetobacter conturbans</name>
    <dbReference type="NCBI Taxonomy" id="1737472"/>
    <lineage>
        <taxon>Bacteria</taxon>
        <taxon>Pseudomonadati</taxon>
        <taxon>Pseudomonadota</taxon>
        <taxon>Alphaproteobacteria</taxon>
        <taxon>Acetobacterales</taxon>
        <taxon>Acetobacteraceae</taxon>
        <taxon>Acetobacter</taxon>
    </lineage>
</organism>